<dbReference type="Proteomes" id="UP001172731">
    <property type="component" value="Unassembled WGS sequence"/>
</dbReference>
<dbReference type="InterPro" id="IPR016162">
    <property type="entry name" value="Ald_DH_N"/>
</dbReference>
<dbReference type="EMBL" id="JAHWXI010000032">
    <property type="protein sequence ID" value="MDN4465725.1"/>
    <property type="molecule type" value="Genomic_DNA"/>
</dbReference>
<evidence type="ECO:0000259" key="2">
    <source>
        <dbReference type="Pfam" id="PF00171"/>
    </source>
</evidence>
<comment type="caution">
    <text evidence="3">The sequence shown here is derived from an EMBL/GenBank/DDBJ whole genome shotgun (WGS) entry which is preliminary data.</text>
</comment>
<accession>A0ABT8FWW4</accession>
<dbReference type="RefSeq" id="WP_301135799.1">
    <property type="nucleotide sequence ID" value="NZ_BAAAUQ010000004.1"/>
</dbReference>
<name>A0ABT8FWW4_9MICO</name>
<dbReference type="InterPro" id="IPR016163">
    <property type="entry name" value="Ald_DH_C"/>
</dbReference>
<evidence type="ECO:0000256" key="1">
    <source>
        <dbReference type="ARBA" id="ARBA00023002"/>
    </source>
</evidence>
<evidence type="ECO:0000313" key="3">
    <source>
        <dbReference type="EMBL" id="MDN4465725.1"/>
    </source>
</evidence>
<dbReference type="Gene3D" id="3.40.309.10">
    <property type="entry name" value="Aldehyde Dehydrogenase, Chain A, domain 2"/>
    <property type="match status" value="1"/>
</dbReference>
<gene>
    <name evidence="3" type="ORF">KZC48_15155</name>
</gene>
<keyword evidence="1" id="KW-0560">Oxidoreductase</keyword>
<dbReference type="Gene3D" id="3.40.605.10">
    <property type="entry name" value="Aldehyde Dehydrogenase, Chain A, domain 1"/>
    <property type="match status" value="1"/>
</dbReference>
<proteinExistence type="predicted"/>
<protein>
    <submittedName>
        <fullName evidence="3">Aldehyde dehydrogenase family protein</fullName>
    </submittedName>
</protein>
<dbReference type="SUPFAM" id="SSF53720">
    <property type="entry name" value="ALDH-like"/>
    <property type="match status" value="1"/>
</dbReference>
<dbReference type="InterPro" id="IPR015590">
    <property type="entry name" value="Aldehyde_DH_dom"/>
</dbReference>
<feature type="domain" description="Aldehyde dehydrogenase" evidence="2">
    <location>
        <begin position="9"/>
        <end position="457"/>
    </location>
</feature>
<reference evidence="3" key="1">
    <citation type="submission" date="2021-06" db="EMBL/GenBank/DDBJ databases">
        <title>Genome-based taxonomic framework of Microbacterium strains isolated from marine environment, the description of four new species and reclassification of four preexisting species.</title>
        <authorList>
            <person name="Lee S.D."/>
            <person name="Kim S.-M."/>
            <person name="Byeon Y.-S."/>
            <person name="Yang H.L."/>
            <person name="Kim I.S."/>
        </authorList>
    </citation>
    <scope>NUCLEOTIDE SEQUENCE</scope>
    <source>
        <strain evidence="3">KACC 20510</strain>
    </source>
</reference>
<organism evidence="3 4">
    <name type="scientific">Microbacterium aurantiacum</name>
    <dbReference type="NCBI Taxonomy" id="162393"/>
    <lineage>
        <taxon>Bacteria</taxon>
        <taxon>Bacillati</taxon>
        <taxon>Actinomycetota</taxon>
        <taxon>Actinomycetes</taxon>
        <taxon>Micrococcales</taxon>
        <taxon>Microbacteriaceae</taxon>
        <taxon>Microbacterium</taxon>
    </lineage>
</organism>
<evidence type="ECO:0000313" key="4">
    <source>
        <dbReference type="Proteomes" id="UP001172731"/>
    </source>
</evidence>
<dbReference type="InterPro" id="IPR047110">
    <property type="entry name" value="GABD/Sad-like"/>
</dbReference>
<dbReference type="PANTHER" id="PTHR43217">
    <property type="entry name" value="SUCCINATE SEMIALDEHYDE DEHYDROGENASE [NAD(P)+] SAD"/>
    <property type="match status" value="1"/>
</dbReference>
<keyword evidence="4" id="KW-1185">Reference proteome</keyword>
<sequence>MTTITAVQSAYRVADPATGDVLEAFDAATDDEIEAAIASATAAAQRELGRSVADRIDALHRTAQLLRERRTELAEIAVQEIGKSLAQAEAEVDFAADIFGYYASNAPQLTADQLIPTAGTRAMIERRPLGVLLGIMPWNYPYYQVARFAAPNIAVGNTILLKPAEWCPRSALALQAVLHEAGVPQDAYATILADHDQTRTVIQDPRVAAVSLTGSERAGAAVAEIAGAALKKVVLELGGSDAYVILDTESVSEAAATAWGMRMENMGQACNSNKRIIVAADIFDEFVVELTSLASGIRPGHPLRLADDEYAPLAARSAAERLAEQVQDAVAKGATLHAGGQLGNASTGYFAPAVLTGVTPDMRAYREELFGPVAVVYRAADEAEALRLANDTDFGLGAAVFSQDVDRAVRFARTLDTGMVSINAPAAEGADLPFGGVKRSGFGRELGPLGIDEFVNKRLLYIQ</sequence>
<dbReference type="PANTHER" id="PTHR43217:SF2">
    <property type="entry name" value="SUCCINATE-SEMIALDEHYDE DEHYDROGENASE [NADP(+)]"/>
    <property type="match status" value="1"/>
</dbReference>
<dbReference type="InterPro" id="IPR016161">
    <property type="entry name" value="Ald_DH/histidinol_DH"/>
</dbReference>
<dbReference type="Pfam" id="PF00171">
    <property type="entry name" value="Aldedh"/>
    <property type="match status" value="1"/>
</dbReference>